<dbReference type="Proteomes" id="UP000183585">
    <property type="component" value="Unassembled WGS sequence"/>
</dbReference>
<dbReference type="AlphaFoldDB" id="A0A1C4YH61"/>
<dbReference type="EMBL" id="FMCT01000006">
    <property type="protein sequence ID" value="SCF20054.1"/>
    <property type="molecule type" value="Genomic_DNA"/>
</dbReference>
<name>A0A1C4YH61_9ACTN</name>
<protein>
    <submittedName>
        <fullName evidence="1">Uncharacterized protein</fullName>
    </submittedName>
</protein>
<keyword evidence="2" id="KW-1185">Reference proteome</keyword>
<reference evidence="2" key="1">
    <citation type="submission" date="2016-06" db="EMBL/GenBank/DDBJ databases">
        <authorList>
            <person name="Varghese N."/>
            <person name="Submissions Spin"/>
        </authorList>
    </citation>
    <scope>NUCLEOTIDE SEQUENCE [LARGE SCALE GENOMIC DNA]</scope>
    <source>
        <strain evidence="2">DSM 43168</strain>
    </source>
</reference>
<proteinExistence type="predicted"/>
<evidence type="ECO:0000313" key="1">
    <source>
        <dbReference type="EMBL" id="SCF20054.1"/>
    </source>
</evidence>
<evidence type="ECO:0000313" key="2">
    <source>
        <dbReference type="Proteomes" id="UP000183585"/>
    </source>
</evidence>
<organism evidence="1 2">
    <name type="scientific">Micromonospora carbonacea</name>
    <dbReference type="NCBI Taxonomy" id="47853"/>
    <lineage>
        <taxon>Bacteria</taxon>
        <taxon>Bacillati</taxon>
        <taxon>Actinomycetota</taxon>
        <taxon>Actinomycetes</taxon>
        <taxon>Micromonosporales</taxon>
        <taxon>Micromonosporaceae</taxon>
        <taxon>Micromonospora</taxon>
    </lineage>
</organism>
<sequence>MQAEIDGFPEDEELQVAQWSLSERGWWIILQGLDVRAYVTIPAARKRKNAIEAEVKVSLGKRALPPADLG</sequence>
<gene>
    <name evidence="1" type="ORF">GA0070563_106129</name>
</gene>
<accession>A0A1C4YH61</accession>